<gene>
    <name evidence="2" type="ORF">SDC9_70283</name>
</gene>
<dbReference type="EMBL" id="VSSQ01004117">
    <property type="protein sequence ID" value="MPM23809.1"/>
    <property type="molecule type" value="Genomic_DNA"/>
</dbReference>
<protein>
    <recommendedName>
        <fullName evidence="1">Restriction endonuclease type IV Mrr domain-containing protein</fullName>
    </recommendedName>
</protein>
<organism evidence="2">
    <name type="scientific">bioreactor metagenome</name>
    <dbReference type="NCBI Taxonomy" id="1076179"/>
    <lineage>
        <taxon>unclassified sequences</taxon>
        <taxon>metagenomes</taxon>
        <taxon>ecological metagenomes</taxon>
    </lineage>
</organism>
<dbReference type="AlphaFoldDB" id="A0A644Y675"/>
<dbReference type="GO" id="GO:0003677">
    <property type="term" value="F:DNA binding"/>
    <property type="evidence" value="ECO:0007669"/>
    <property type="project" value="InterPro"/>
</dbReference>
<name>A0A644Y675_9ZZZZ</name>
<dbReference type="InterPro" id="IPR007560">
    <property type="entry name" value="Restrct_endonuc_IV_Mrr"/>
</dbReference>
<feature type="domain" description="Restriction endonuclease type IV Mrr" evidence="1">
    <location>
        <begin position="4"/>
        <end position="83"/>
    </location>
</feature>
<proteinExistence type="predicted"/>
<dbReference type="GO" id="GO:0009307">
    <property type="term" value="P:DNA restriction-modification system"/>
    <property type="evidence" value="ECO:0007669"/>
    <property type="project" value="InterPro"/>
</dbReference>
<comment type="caution">
    <text evidence="2">The sequence shown here is derived from an EMBL/GenBank/DDBJ whole genome shotgun (WGS) entry which is preliminary data.</text>
</comment>
<reference evidence="2" key="1">
    <citation type="submission" date="2019-08" db="EMBL/GenBank/DDBJ databases">
        <authorList>
            <person name="Kucharzyk K."/>
            <person name="Murdoch R.W."/>
            <person name="Higgins S."/>
            <person name="Loffler F."/>
        </authorList>
    </citation>
    <scope>NUCLEOTIDE SEQUENCE</scope>
</reference>
<dbReference type="GO" id="GO:0004519">
    <property type="term" value="F:endonuclease activity"/>
    <property type="evidence" value="ECO:0007669"/>
    <property type="project" value="InterPro"/>
</dbReference>
<evidence type="ECO:0000259" key="1">
    <source>
        <dbReference type="Pfam" id="PF04471"/>
    </source>
</evidence>
<sequence>MIKRGFIDVHPVGKSNASDGGKDILASEEYRTITGIETRKWIWQCKHSKKSLNRKDVSEINDLLQENNASAYGLLCSSSLTPDLINRLELKKSAEVRIVYYGTTELNTLLSQYPDLLAKYKLLGGADR</sequence>
<accession>A0A644Y675</accession>
<dbReference type="Pfam" id="PF04471">
    <property type="entry name" value="Mrr_cat"/>
    <property type="match status" value="1"/>
</dbReference>
<evidence type="ECO:0000313" key="2">
    <source>
        <dbReference type="EMBL" id="MPM23809.1"/>
    </source>
</evidence>